<comment type="caution">
    <text evidence="1">The sequence shown here is derived from an EMBL/GenBank/DDBJ whole genome shotgun (WGS) entry which is preliminary data.</text>
</comment>
<proteinExistence type="predicted"/>
<sequence>MIDLGLKLVYPNDLPRFVYYPDHLVKMPPTASIFDCLSEDLFRECIWGALGTVASYIMRRADGGIPDKDMSVAEWIRGITMGDTVGNNLVSAMIHGIYGGDIDRLSASRVLDRMYYQYHLPPAETGKRWMPVHELTFMKHMCKDELICAEANKPKGSLIHFGKYGMESLPKAIEDALTGQSNVNIQRQAAVTKITPLRKDNKVEVRHIMFAINLPLSNK</sequence>
<evidence type="ECO:0000313" key="2">
    <source>
        <dbReference type="Proteomes" id="UP001148737"/>
    </source>
</evidence>
<accession>A0ACC1QBY3</accession>
<dbReference type="Proteomes" id="UP001148737">
    <property type="component" value="Unassembled WGS sequence"/>
</dbReference>
<keyword evidence="2" id="KW-1185">Reference proteome</keyword>
<protein>
    <submittedName>
        <fullName evidence="1">Uncharacterized protein</fullName>
    </submittedName>
</protein>
<organism evidence="1 2">
    <name type="scientific">Lecanicillium saksenae</name>
    <dbReference type="NCBI Taxonomy" id="468837"/>
    <lineage>
        <taxon>Eukaryota</taxon>
        <taxon>Fungi</taxon>
        <taxon>Dikarya</taxon>
        <taxon>Ascomycota</taxon>
        <taxon>Pezizomycotina</taxon>
        <taxon>Sordariomycetes</taxon>
        <taxon>Hypocreomycetidae</taxon>
        <taxon>Hypocreales</taxon>
        <taxon>Cordycipitaceae</taxon>
        <taxon>Lecanicillium</taxon>
    </lineage>
</organism>
<gene>
    <name evidence="1" type="ORF">NLG97_g11343</name>
</gene>
<dbReference type="EMBL" id="JANAKD010003576">
    <property type="protein sequence ID" value="KAJ3472037.1"/>
    <property type="molecule type" value="Genomic_DNA"/>
</dbReference>
<reference evidence="1" key="1">
    <citation type="submission" date="2022-07" db="EMBL/GenBank/DDBJ databases">
        <title>Genome Sequence of Lecanicillium saksenae.</title>
        <authorList>
            <person name="Buettner E."/>
        </authorList>
    </citation>
    <scope>NUCLEOTIDE SEQUENCE</scope>
    <source>
        <strain evidence="1">VT-O1</strain>
    </source>
</reference>
<evidence type="ECO:0000313" key="1">
    <source>
        <dbReference type="EMBL" id="KAJ3472037.1"/>
    </source>
</evidence>
<name>A0ACC1QBY3_9HYPO</name>